<evidence type="ECO:0000256" key="1">
    <source>
        <dbReference type="ARBA" id="ARBA00010613"/>
    </source>
</evidence>
<accession>A0A6G8FGC8</accession>
<feature type="domain" description="CN hydrolase" evidence="3">
    <location>
        <begin position="8"/>
        <end position="257"/>
    </location>
</feature>
<dbReference type="Gene3D" id="3.60.110.10">
    <property type="entry name" value="Carbon-nitrogen hydrolase"/>
    <property type="match status" value="1"/>
</dbReference>
<dbReference type="EMBL" id="CP049934">
    <property type="protein sequence ID" value="QIM15309.1"/>
    <property type="molecule type" value="Genomic_DNA"/>
</dbReference>
<dbReference type="PANTHER" id="PTHR43674:SF2">
    <property type="entry name" value="BETA-UREIDOPROPIONASE"/>
    <property type="match status" value="1"/>
</dbReference>
<keyword evidence="5" id="KW-1185">Reference proteome</keyword>
<gene>
    <name evidence="4" type="ORF">G7067_00980</name>
</gene>
<dbReference type="AlphaFoldDB" id="A0A6G8FGC8"/>
<evidence type="ECO:0000259" key="3">
    <source>
        <dbReference type="PROSITE" id="PS50263"/>
    </source>
</evidence>
<dbReference type="InterPro" id="IPR003010">
    <property type="entry name" value="C-N_Hydrolase"/>
</dbReference>
<protein>
    <submittedName>
        <fullName evidence="4">Hydrolase</fullName>
    </submittedName>
</protein>
<name>A0A6G8FGC8_9MICO</name>
<dbReference type="PANTHER" id="PTHR43674">
    <property type="entry name" value="NITRILASE C965.09-RELATED"/>
    <property type="match status" value="1"/>
</dbReference>
<organism evidence="4 5">
    <name type="scientific">Leucobacter insecticola</name>
    <dbReference type="NCBI Taxonomy" id="2714934"/>
    <lineage>
        <taxon>Bacteria</taxon>
        <taxon>Bacillati</taxon>
        <taxon>Actinomycetota</taxon>
        <taxon>Actinomycetes</taxon>
        <taxon>Micrococcales</taxon>
        <taxon>Microbacteriaceae</taxon>
        <taxon>Leucobacter</taxon>
    </lineage>
</organism>
<dbReference type="Proteomes" id="UP000501387">
    <property type="component" value="Chromosome"/>
</dbReference>
<dbReference type="InterPro" id="IPR036526">
    <property type="entry name" value="C-N_Hydrolase_sf"/>
</dbReference>
<dbReference type="KEGG" id="lins:G7067_00980"/>
<dbReference type="InterPro" id="IPR050345">
    <property type="entry name" value="Aliph_Amidase/BUP"/>
</dbReference>
<dbReference type="Pfam" id="PF00795">
    <property type="entry name" value="CN_hydrolase"/>
    <property type="match status" value="1"/>
</dbReference>
<sequence length="275" mass="29429">MSFSTNQARIRCTQLAPRIGDGPGNLAQIETELASAASDGIDLLVLPELATSGYSLTPSEARDAALPADSPVFARWQAILGEHTSAVIGFCEHGGEDPSGVLIYNSAVILTPGSAPTIYRKLHLWDTEKSIFTPGSDVPPVVDTPFGKLGTVICYDLEFPEMPRSLALRGADVIAVPTNWPYISRPENEHAPEVVHAMAAARASGVAIACCDRSGEERGTVWTEGTTVVGTDGWVTGEMAASGRYDAAVELAGDRRRISPRNDVFGDRRPEFYEL</sequence>
<reference evidence="4 5" key="1">
    <citation type="submission" date="2020-03" db="EMBL/GenBank/DDBJ databases">
        <title>Leucobacter sp. nov., isolated from beetles.</title>
        <authorList>
            <person name="Hyun D.-W."/>
            <person name="Bae J.-W."/>
        </authorList>
    </citation>
    <scope>NUCLEOTIDE SEQUENCE [LARGE SCALE GENOMIC DNA]</scope>
    <source>
        <strain evidence="4 5">HDW9B</strain>
    </source>
</reference>
<dbReference type="InterPro" id="IPR001110">
    <property type="entry name" value="UPF0012_CS"/>
</dbReference>
<evidence type="ECO:0000256" key="2">
    <source>
        <dbReference type="ARBA" id="ARBA00022801"/>
    </source>
</evidence>
<dbReference type="RefSeq" id="WP_166321354.1">
    <property type="nucleotide sequence ID" value="NZ_CP049934.1"/>
</dbReference>
<evidence type="ECO:0000313" key="4">
    <source>
        <dbReference type="EMBL" id="QIM15309.1"/>
    </source>
</evidence>
<evidence type="ECO:0000313" key="5">
    <source>
        <dbReference type="Proteomes" id="UP000501387"/>
    </source>
</evidence>
<dbReference type="GO" id="GO:0050126">
    <property type="term" value="F:N-carbamoylputrescine amidase activity"/>
    <property type="evidence" value="ECO:0007669"/>
    <property type="project" value="TreeGrafter"/>
</dbReference>
<dbReference type="PROSITE" id="PS50263">
    <property type="entry name" value="CN_HYDROLASE"/>
    <property type="match status" value="1"/>
</dbReference>
<proteinExistence type="inferred from homology"/>
<dbReference type="SUPFAM" id="SSF56317">
    <property type="entry name" value="Carbon-nitrogen hydrolase"/>
    <property type="match status" value="1"/>
</dbReference>
<dbReference type="PROSITE" id="PS01227">
    <property type="entry name" value="UPF0012"/>
    <property type="match status" value="1"/>
</dbReference>
<dbReference type="GO" id="GO:0033388">
    <property type="term" value="P:putrescine biosynthetic process from arginine"/>
    <property type="evidence" value="ECO:0007669"/>
    <property type="project" value="TreeGrafter"/>
</dbReference>
<comment type="similarity">
    <text evidence="1">Belongs to the carbon-nitrogen hydrolase superfamily. NIT1/NIT2 family.</text>
</comment>
<keyword evidence="2 4" id="KW-0378">Hydrolase</keyword>